<comment type="catalytic activity">
    <reaction evidence="15 17">
        <text>L-threonyl-[protein] + ATP = O-phospho-L-threonyl-[protein] + ADP + H(+)</text>
        <dbReference type="Rhea" id="RHEA:46608"/>
        <dbReference type="Rhea" id="RHEA-COMP:11060"/>
        <dbReference type="Rhea" id="RHEA-COMP:11605"/>
        <dbReference type="ChEBI" id="CHEBI:15378"/>
        <dbReference type="ChEBI" id="CHEBI:30013"/>
        <dbReference type="ChEBI" id="CHEBI:30616"/>
        <dbReference type="ChEBI" id="CHEBI:61977"/>
        <dbReference type="ChEBI" id="CHEBI:456216"/>
        <dbReference type="EC" id="2.7.11.1"/>
    </reaction>
</comment>
<dbReference type="GeneID" id="108990392"/>
<evidence type="ECO:0000256" key="5">
    <source>
        <dbReference type="ARBA" id="ARBA00022692"/>
    </source>
</evidence>
<feature type="signal peptide" evidence="20">
    <location>
        <begin position="1"/>
        <end position="23"/>
    </location>
</feature>
<evidence type="ECO:0000256" key="15">
    <source>
        <dbReference type="ARBA" id="ARBA00047899"/>
    </source>
</evidence>
<dbReference type="InterPro" id="IPR017441">
    <property type="entry name" value="Protein_kinase_ATP_BS"/>
</dbReference>
<dbReference type="InterPro" id="IPR001480">
    <property type="entry name" value="Bulb-type_lectin_dom"/>
</dbReference>
<dbReference type="SMART" id="SM00108">
    <property type="entry name" value="B_lectin"/>
    <property type="match status" value="1"/>
</dbReference>
<protein>
    <recommendedName>
        <fullName evidence="17">Receptor-like serine/threonine-protein kinase</fullName>
        <ecNumber evidence="17">2.7.11.1</ecNumber>
    </recommendedName>
</protein>
<comment type="similarity">
    <text evidence="17">Belongs to the protein kinase superfamily. Ser/Thr protein kinase family.</text>
</comment>
<evidence type="ECO:0000256" key="10">
    <source>
        <dbReference type="ARBA" id="ARBA00022989"/>
    </source>
</evidence>
<dbReference type="GO" id="GO:0048544">
    <property type="term" value="P:recognition of pollen"/>
    <property type="evidence" value="ECO:0007669"/>
    <property type="project" value="InterPro"/>
</dbReference>
<dbReference type="PANTHER" id="PTHR47974:SF3">
    <property type="entry name" value="RECEPTOR-LIKE SERINE_THREONINE-PROTEIN KINASE"/>
    <property type="match status" value="1"/>
</dbReference>
<keyword evidence="9 17" id="KW-0067">ATP-binding</keyword>
<dbReference type="PANTHER" id="PTHR47974">
    <property type="entry name" value="OS07G0415500 PROTEIN"/>
    <property type="match status" value="1"/>
</dbReference>
<dbReference type="Gene3D" id="1.10.510.10">
    <property type="entry name" value="Transferase(Phosphotransferase) domain 1"/>
    <property type="match status" value="1"/>
</dbReference>
<proteinExistence type="inferred from homology"/>
<evidence type="ECO:0000256" key="11">
    <source>
        <dbReference type="ARBA" id="ARBA00023136"/>
    </source>
</evidence>
<dbReference type="FunFam" id="3.30.200.20:FF:000059">
    <property type="entry name" value="S-receptor-like serine/threonine-protein kinase"/>
    <property type="match status" value="1"/>
</dbReference>
<evidence type="ECO:0000259" key="22">
    <source>
        <dbReference type="PROSITE" id="PS50927"/>
    </source>
</evidence>
<dbReference type="InterPro" id="IPR000858">
    <property type="entry name" value="S_locus_glycoprot_dom"/>
</dbReference>
<dbReference type="FunFam" id="1.10.510.10:FF:000302">
    <property type="entry name" value="Serine/threonine-protein kinase"/>
    <property type="match status" value="1"/>
</dbReference>
<evidence type="ECO:0000256" key="6">
    <source>
        <dbReference type="ARBA" id="ARBA00022729"/>
    </source>
</evidence>
<feature type="domain" description="Protein kinase" evidence="21">
    <location>
        <begin position="518"/>
        <end position="798"/>
    </location>
</feature>
<dbReference type="AlphaFoldDB" id="A0A2I4EKG0"/>
<dbReference type="OrthoDB" id="619632at2759"/>
<feature type="chain" id="PRO_5014189584" description="Receptor-like serine/threonine-protein kinase" evidence="20">
    <location>
        <begin position="24"/>
        <end position="803"/>
    </location>
</feature>
<dbReference type="Proteomes" id="UP000235220">
    <property type="component" value="Chromosome 15"/>
</dbReference>
<dbReference type="Pfam" id="PF00069">
    <property type="entry name" value="Pkinase"/>
    <property type="match status" value="1"/>
</dbReference>
<dbReference type="InterPro" id="IPR008271">
    <property type="entry name" value="Ser/Thr_kinase_AS"/>
</dbReference>
<dbReference type="PROSITE" id="PS50927">
    <property type="entry name" value="BULB_LECTIN"/>
    <property type="match status" value="1"/>
</dbReference>
<dbReference type="InterPro" id="IPR000719">
    <property type="entry name" value="Prot_kinase_dom"/>
</dbReference>
<evidence type="ECO:0000256" key="16">
    <source>
        <dbReference type="ARBA" id="ARBA00048679"/>
    </source>
</evidence>
<name>A0A2I4EKG0_JUGRE</name>
<keyword evidence="3" id="KW-0245">EGF-like domain</keyword>
<dbReference type="SUPFAM" id="SSF56112">
    <property type="entry name" value="Protein kinase-like (PK-like)"/>
    <property type="match status" value="1"/>
</dbReference>
<feature type="binding site" evidence="18">
    <location>
        <position position="546"/>
    </location>
    <ligand>
        <name>ATP</name>
        <dbReference type="ChEBI" id="CHEBI:30616"/>
    </ligand>
</feature>
<dbReference type="CDD" id="cd00028">
    <property type="entry name" value="B_lectin"/>
    <property type="match status" value="1"/>
</dbReference>
<reference evidence="24" key="1">
    <citation type="submission" date="2025-08" db="UniProtKB">
        <authorList>
            <consortium name="RefSeq"/>
        </authorList>
    </citation>
    <scope>IDENTIFICATION</scope>
    <source>
        <tissue evidence="24">Leaves</tissue>
    </source>
</reference>
<dbReference type="SMART" id="SM00220">
    <property type="entry name" value="S_TKc"/>
    <property type="match status" value="1"/>
</dbReference>
<keyword evidence="10 19" id="KW-1133">Transmembrane helix</keyword>
<dbReference type="PROSITE" id="PS00108">
    <property type="entry name" value="PROTEIN_KINASE_ST"/>
    <property type="match status" value="1"/>
</dbReference>
<keyword evidence="7 17" id="KW-0547">Nucleotide-binding</keyword>
<dbReference type="InterPro" id="IPR011009">
    <property type="entry name" value="Kinase-like_dom_sf"/>
</dbReference>
<dbReference type="GO" id="GO:0016020">
    <property type="term" value="C:membrane"/>
    <property type="evidence" value="ECO:0007669"/>
    <property type="project" value="UniProtKB-SubCell"/>
</dbReference>
<evidence type="ECO:0000256" key="9">
    <source>
        <dbReference type="ARBA" id="ARBA00022840"/>
    </source>
</evidence>
<comment type="catalytic activity">
    <reaction evidence="16 17">
        <text>L-seryl-[protein] + ATP = O-phospho-L-seryl-[protein] + ADP + H(+)</text>
        <dbReference type="Rhea" id="RHEA:17989"/>
        <dbReference type="Rhea" id="RHEA-COMP:9863"/>
        <dbReference type="Rhea" id="RHEA-COMP:11604"/>
        <dbReference type="ChEBI" id="CHEBI:15378"/>
        <dbReference type="ChEBI" id="CHEBI:29999"/>
        <dbReference type="ChEBI" id="CHEBI:30616"/>
        <dbReference type="ChEBI" id="CHEBI:83421"/>
        <dbReference type="ChEBI" id="CHEBI:456216"/>
        <dbReference type="EC" id="2.7.11.1"/>
    </reaction>
</comment>
<dbReference type="PROSITE" id="PS50011">
    <property type="entry name" value="PROTEIN_KINASE_DOM"/>
    <property type="match status" value="1"/>
</dbReference>
<evidence type="ECO:0000256" key="2">
    <source>
        <dbReference type="ARBA" id="ARBA00022527"/>
    </source>
</evidence>
<evidence type="ECO:0000256" key="13">
    <source>
        <dbReference type="ARBA" id="ARBA00023170"/>
    </source>
</evidence>
<dbReference type="RefSeq" id="XP_018819885.1">
    <property type="nucleotide sequence ID" value="XM_018964340.2"/>
</dbReference>
<evidence type="ECO:0000256" key="19">
    <source>
        <dbReference type="SAM" id="Phobius"/>
    </source>
</evidence>
<organism evidence="23 24">
    <name type="scientific">Juglans regia</name>
    <name type="common">English walnut</name>
    <dbReference type="NCBI Taxonomy" id="51240"/>
    <lineage>
        <taxon>Eukaryota</taxon>
        <taxon>Viridiplantae</taxon>
        <taxon>Streptophyta</taxon>
        <taxon>Embryophyta</taxon>
        <taxon>Tracheophyta</taxon>
        <taxon>Spermatophyta</taxon>
        <taxon>Magnoliopsida</taxon>
        <taxon>eudicotyledons</taxon>
        <taxon>Gunneridae</taxon>
        <taxon>Pentapetalae</taxon>
        <taxon>rosids</taxon>
        <taxon>fabids</taxon>
        <taxon>Fagales</taxon>
        <taxon>Juglandaceae</taxon>
        <taxon>Juglans</taxon>
    </lineage>
</organism>
<evidence type="ECO:0000256" key="17">
    <source>
        <dbReference type="PIRNR" id="PIRNR000641"/>
    </source>
</evidence>
<accession>A0A2I4EKG0</accession>
<evidence type="ECO:0000259" key="21">
    <source>
        <dbReference type="PROSITE" id="PS50011"/>
    </source>
</evidence>
<evidence type="ECO:0000256" key="20">
    <source>
        <dbReference type="SAM" id="SignalP"/>
    </source>
</evidence>
<dbReference type="Gene3D" id="3.30.200.20">
    <property type="entry name" value="Phosphorylase Kinase, domain 1"/>
    <property type="match status" value="1"/>
</dbReference>
<dbReference type="Pfam" id="PF01453">
    <property type="entry name" value="B_lectin"/>
    <property type="match status" value="1"/>
</dbReference>
<sequence>MKYFMGTLILFVLFSALFAPATSTNRTLSKGLSLSSENPEDVLTSPKGVFSAGFYPVGDNAYCFAIWFASRTSRSQDRTVVWMANRDQPVNGMKSKLSLLRNGNLILTDAGKFTIWETNTVSISSLELHLYDTGNLVLRTLGGESLWESFDFPTDTLLPQQLLTRNTMLVSSRSQSNYSSGFYKLLFVNDNVLCLLYDRANISSPYWPAPWLTREQAKRFVYNSSRIAVLDSYGNFSSSDKFTVSSTDYGKFLHRRLTLDSDGNLRLYSWDEEGEMWVVSWQAWQVPCIIHGVCGANSICSYVPDNGRKCSCLRGYKMINHTDWSQGCEPEFDLSFGKNKFDLMQLSHLEFYGFDYDSYHNYTLAECKQLCLELPECKGFQYSFSLEATHSSCFPKTLLMNGHRWPSFEGSFYLRVPKTNLPNLLSNANLAENIGLNCSSEGPLLLERVYLKNRVNGTVKFMLWFVCGLGGLEIVGIFLVWCILIRTPKSSRADKQGYLLAITGFRKFTYSELKKATKGFTEEIGRGAGGIVYKGVLADNRVAAIKQLYEANQGEEVFLAEVNIIGRINHMNLIEMWGYCAEGKQRLLVSEYMENGSLADNLSSNSLDWKKRFEIALGTAKGLSYLHEECLEWVLHCDVKPENIFLDSNYQPKVADFGLSKLQSRGEANNPNFSRMRGTRGYMAPEWVFNLPITSKVDVYSYGIVVLEMVTGKDAAKGVHDIDSGEQPQHKRLVSWVREKKNGAALTESWLEDIIDPRLKGKYDVQKMETLIGVALQCAEEEKDARPSMREAVEMLLAQENDS</sequence>
<dbReference type="InterPro" id="IPR036426">
    <property type="entry name" value="Bulb-type_lectin_dom_sf"/>
</dbReference>
<evidence type="ECO:0000313" key="24">
    <source>
        <dbReference type="RefSeq" id="XP_018819885.1"/>
    </source>
</evidence>
<gene>
    <name evidence="24" type="primary">LOC108990392</name>
</gene>
<dbReference type="CDD" id="cd14066">
    <property type="entry name" value="STKc_IRAK"/>
    <property type="match status" value="1"/>
</dbReference>
<keyword evidence="5 19" id="KW-0812">Transmembrane</keyword>
<dbReference type="GO" id="GO:0004674">
    <property type="term" value="F:protein serine/threonine kinase activity"/>
    <property type="evidence" value="ECO:0007669"/>
    <property type="project" value="UniProtKB-KW"/>
</dbReference>
<evidence type="ECO:0000256" key="7">
    <source>
        <dbReference type="ARBA" id="ARBA00022741"/>
    </source>
</evidence>
<dbReference type="SUPFAM" id="SSF51110">
    <property type="entry name" value="alpha-D-mannose-specific plant lectins"/>
    <property type="match status" value="1"/>
</dbReference>
<dbReference type="InParanoid" id="A0A2I4EKG0"/>
<dbReference type="Gene3D" id="2.90.10.10">
    <property type="entry name" value="Bulb-type lectin domain"/>
    <property type="match status" value="2"/>
</dbReference>
<keyword evidence="8 17" id="KW-0418">Kinase</keyword>
<dbReference type="GO" id="GO:0106310">
    <property type="term" value="F:protein serine kinase activity"/>
    <property type="evidence" value="ECO:0007669"/>
    <property type="project" value="RHEA"/>
</dbReference>
<keyword evidence="14" id="KW-0325">Glycoprotein</keyword>
<dbReference type="Pfam" id="PF00954">
    <property type="entry name" value="S_locus_glycop"/>
    <property type="match status" value="1"/>
</dbReference>
<evidence type="ECO:0000256" key="12">
    <source>
        <dbReference type="ARBA" id="ARBA00023157"/>
    </source>
</evidence>
<evidence type="ECO:0000256" key="3">
    <source>
        <dbReference type="ARBA" id="ARBA00022536"/>
    </source>
</evidence>
<evidence type="ECO:0000256" key="4">
    <source>
        <dbReference type="ARBA" id="ARBA00022679"/>
    </source>
</evidence>
<keyword evidence="11 19" id="KW-0472">Membrane</keyword>
<dbReference type="KEGG" id="jre:108990392"/>
<keyword evidence="6 20" id="KW-0732">Signal</keyword>
<evidence type="ECO:0000256" key="18">
    <source>
        <dbReference type="PROSITE-ProRule" id="PRU10141"/>
    </source>
</evidence>
<dbReference type="PIRSF" id="PIRSF000641">
    <property type="entry name" value="SRK"/>
    <property type="match status" value="1"/>
</dbReference>
<keyword evidence="13 24" id="KW-0675">Receptor</keyword>
<evidence type="ECO:0000256" key="8">
    <source>
        <dbReference type="ARBA" id="ARBA00022777"/>
    </source>
</evidence>
<dbReference type="FunFam" id="2.90.10.10:FF:000017">
    <property type="entry name" value="Putative receptor protein kinase ZmPK1"/>
    <property type="match status" value="1"/>
</dbReference>
<evidence type="ECO:0000256" key="1">
    <source>
        <dbReference type="ARBA" id="ARBA00004479"/>
    </source>
</evidence>
<dbReference type="InterPro" id="IPR024171">
    <property type="entry name" value="SRK-like_kinase"/>
</dbReference>
<dbReference type="EC" id="2.7.11.1" evidence="17"/>
<dbReference type="PROSITE" id="PS00107">
    <property type="entry name" value="PROTEIN_KINASE_ATP"/>
    <property type="match status" value="1"/>
</dbReference>
<feature type="domain" description="Bulb-type lectin" evidence="22">
    <location>
        <begin position="19"/>
        <end position="151"/>
    </location>
</feature>
<keyword evidence="2 17" id="KW-0723">Serine/threonine-protein kinase</keyword>
<evidence type="ECO:0000313" key="23">
    <source>
        <dbReference type="Proteomes" id="UP000235220"/>
    </source>
</evidence>
<keyword evidence="23" id="KW-1185">Reference proteome</keyword>
<evidence type="ECO:0000256" key="14">
    <source>
        <dbReference type="ARBA" id="ARBA00023180"/>
    </source>
</evidence>
<dbReference type="GO" id="GO:0005524">
    <property type="term" value="F:ATP binding"/>
    <property type="evidence" value="ECO:0007669"/>
    <property type="project" value="UniProtKB-UniRule"/>
</dbReference>
<keyword evidence="4 17" id="KW-0808">Transferase</keyword>
<feature type="transmembrane region" description="Helical" evidence="19">
    <location>
        <begin position="461"/>
        <end position="485"/>
    </location>
</feature>
<comment type="subcellular location">
    <subcellularLocation>
        <location evidence="1">Membrane</location>
        <topology evidence="1">Single-pass type I membrane protein</topology>
    </subcellularLocation>
</comment>
<keyword evidence="12" id="KW-1015">Disulfide bond</keyword>